<feature type="transmembrane region" description="Helical" evidence="1">
    <location>
        <begin position="41"/>
        <end position="62"/>
    </location>
</feature>
<sequence>MAETTYTIQSRPPVRAFVIAAVGALLGALLLVLAIAQGWHLVVAILGGVLLAAGVALLIVAFMSMQRLAVHLTLDDDGYRLVGPGDDHEGEWADVSKVTQSEDGVHVTIYHGSVRRTHLLFSRPDAEIDRVLDDIKGRLESRR</sequence>
<gene>
    <name evidence="2" type="ORF">BW733_06080</name>
</gene>
<feature type="transmembrane region" description="Helical" evidence="1">
    <location>
        <begin position="16"/>
        <end position="35"/>
    </location>
</feature>
<evidence type="ECO:0000313" key="2">
    <source>
        <dbReference type="EMBL" id="AQP50461.1"/>
    </source>
</evidence>
<protein>
    <submittedName>
        <fullName evidence="2">Uncharacterized protein</fullName>
    </submittedName>
</protein>
<accession>A0A1Q2CWL2</accession>
<dbReference type="OrthoDB" id="3710795at2"/>
<evidence type="ECO:0000313" key="3">
    <source>
        <dbReference type="Proteomes" id="UP000188235"/>
    </source>
</evidence>
<name>A0A1Q2CWL2_9ACTN</name>
<dbReference type="RefSeq" id="WP_077348842.1">
    <property type="nucleotide sequence ID" value="NZ_CP019607.1"/>
</dbReference>
<keyword evidence="1" id="KW-0812">Transmembrane</keyword>
<organism evidence="2 3">
    <name type="scientific">Tessaracoccus flavescens</name>
    <dbReference type="NCBI Taxonomy" id="399497"/>
    <lineage>
        <taxon>Bacteria</taxon>
        <taxon>Bacillati</taxon>
        <taxon>Actinomycetota</taxon>
        <taxon>Actinomycetes</taxon>
        <taxon>Propionibacteriales</taxon>
        <taxon>Propionibacteriaceae</taxon>
        <taxon>Tessaracoccus</taxon>
    </lineage>
</organism>
<reference evidence="2 3" key="1">
    <citation type="journal article" date="2008" name="Int. J. Syst. Evol. Microbiol.">
        <title>Tessaracoccus flavescens sp. nov., isolated from marine sediment.</title>
        <authorList>
            <person name="Lee D.W."/>
            <person name="Lee S.D."/>
        </authorList>
    </citation>
    <scope>NUCLEOTIDE SEQUENCE [LARGE SCALE GENOMIC DNA]</scope>
    <source>
        <strain evidence="2 3">SST-39T</strain>
    </source>
</reference>
<dbReference type="KEGG" id="tfa:BW733_06080"/>
<dbReference type="EMBL" id="CP019607">
    <property type="protein sequence ID" value="AQP50461.1"/>
    <property type="molecule type" value="Genomic_DNA"/>
</dbReference>
<dbReference type="AlphaFoldDB" id="A0A1Q2CWL2"/>
<keyword evidence="1" id="KW-1133">Transmembrane helix</keyword>
<evidence type="ECO:0000256" key="1">
    <source>
        <dbReference type="SAM" id="Phobius"/>
    </source>
</evidence>
<keyword evidence="1" id="KW-0472">Membrane</keyword>
<keyword evidence="3" id="KW-1185">Reference proteome</keyword>
<dbReference type="Proteomes" id="UP000188235">
    <property type="component" value="Chromosome"/>
</dbReference>
<proteinExistence type="predicted"/>